<protein>
    <submittedName>
        <fullName evidence="1">Uncharacterized protein</fullName>
    </submittedName>
</protein>
<dbReference type="EMBL" id="SKCS01000057">
    <property type="protein sequence ID" value="TNN19012.1"/>
    <property type="molecule type" value="Genomic_DNA"/>
</dbReference>
<accession>A0A4Z2DRD2</accession>
<dbReference type="AlphaFoldDB" id="A0A4Z2DRD2"/>
<evidence type="ECO:0000313" key="2">
    <source>
        <dbReference type="Proteomes" id="UP000311919"/>
    </source>
</evidence>
<evidence type="ECO:0000313" key="1">
    <source>
        <dbReference type="EMBL" id="TNN19012.1"/>
    </source>
</evidence>
<organism evidence="1 2">
    <name type="scientific">Schistosoma japonicum</name>
    <name type="common">Blood fluke</name>
    <dbReference type="NCBI Taxonomy" id="6182"/>
    <lineage>
        <taxon>Eukaryota</taxon>
        <taxon>Metazoa</taxon>
        <taxon>Spiralia</taxon>
        <taxon>Lophotrochozoa</taxon>
        <taxon>Platyhelminthes</taxon>
        <taxon>Trematoda</taxon>
        <taxon>Digenea</taxon>
        <taxon>Strigeidida</taxon>
        <taxon>Schistosomatoidea</taxon>
        <taxon>Schistosomatidae</taxon>
        <taxon>Schistosoma</taxon>
    </lineage>
</organism>
<gene>
    <name evidence="1" type="ORF">EWB00_009545</name>
</gene>
<dbReference type="Proteomes" id="UP000311919">
    <property type="component" value="Unassembled WGS sequence"/>
</dbReference>
<proteinExistence type="predicted"/>
<keyword evidence="2" id="KW-1185">Reference proteome</keyword>
<sequence length="74" mass="8994">MFDYFIFGLIIVYTNIVNIQTEVHCKTRIINRDDQSSVYNFTRMGKAMDHDPRILNPRRLPHRYYRYRNPNTSP</sequence>
<comment type="caution">
    <text evidence="1">The sequence shown here is derived from an EMBL/GenBank/DDBJ whole genome shotgun (WGS) entry which is preliminary data.</text>
</comment>
<reference evidence="1 2" key="1">
    <citation type="submission" date="2019-03" db="EMBL/GenBank/DDBJ databases">
        <title>An improved genome assembly of the fluke Schistosoma japonicum.</title>
        <authorList>
            <person name="Hu W."/>
            <person name="Luo F."/>
            <person name="Yin M."/>
            <person name="Mo X."/>
            <person name="Sun C."/>
            <person name="Wu Q."/>
            <person name="Zhu B."/>
            <person name="Xiang M."/>
            <person name="Wang J."/>
            <person name="Wang Y."/>
            <person name="Zhang T."/>
            <person name="Xu B."/>
            <person name="Zheng H."/>
            <person name="Feng Z."/>
        </authorList>
    </citation>
    <scope>NUCLEOTIDE SEQUENCE [LARGE SCALE GENOMIC DNA]</scope>
    <source>
        <strain evidence="1">HuSjv2</strain>
        <tissue evidence="1">Worms</tissue>
    </source>
</reference>
<name>A0A4Z2DRD2_SCHJA</name>